<comment type="caution">
    <text evidence="3">The sequence shown here is derived from an EMBL/GenBank/DDBJ whole genome shotgun (WGS) entry which is preliminary data.</text>
</comment>
<evidence type="ECO:0000313" key="3">
    <source>
        <dbReference type="EMBL" id="KAL2632964.1"/>
    </source>
</evidence>
<name>A0ABD1YT82_9MARC</name>
<dbReference type="Gene3D" id="3.20.20.140">
    <property type="entry name" value="Metal-dependent hydrolases"/>
    <property type="match status" value="1"/>
</dbReference>
<feature type="domain" description="Amidohydrolase-related" evidence="2">
    <location>
        <begin position="69"/>
        <end position="166"/>
    </location>
</feature>
<evidence type="ECO:0000313" key="4">
    <source>
        <dbReference type="Proteomes" id="UP001605036"/>
    </source>
</evidence>
<dbReference type="GO" id="GO:0016787">
    <property type="term" value="F:hydrolase activity"/>
    <property type="evidence" value="ECO:0007669"/>
    <property type="project" value="UniProtKB-KW"/>
</dbReference>
<dbReference type="EMBL" id="JBHFFA010000003">
    <property type="protein sequence ID" value="KAL2632964.1"/>
    <property type="molecule type" value="Genomic_DNA"/>
</dbReference>
<keyword evidence="4" id="KW-1185">Reference proteome</keyword>
<dbReference type="Gene3D" id="2.30.40.10">
    <property type="entry name" value="Urease, subunit C, domain 1"/>
    <property type="match status" value="1"/>
</dbReference>
<dbReference type="AlphaFoldDB" id="A0ABD1YT82"/>
<reference evidence="3 4" key="1">
    <citation type="submission" date="2024-09" db="EMBL/GenBank/DDBJ databases">
        <title>Chromosome-scale assembly of Riccia fluitans.</title>
        <authorList>
            <person name="Paukszto L."/>
            <person name="Sawicki J."/>
            <person name="Karawczyk K."/>
            <person name="Piernik-Szablinska J."/>
            <person name="Szczecinska M."/>
            <person name="Mazdziarz M."/>
        </authorList>
    </citation>
    <scope>NUCLEOTIDE SEQUENCE [LARGE SCALE GENOMIC DNA]</scope>
    <source>
        <strain evidence="3">Rf_01</strain>
        <tissue evidence="3">Aerial parts of the thallus</tissue>
    </source>
</reference>
<dbReference type="InterPro" id="IPR050287">
    <property type="entry name" value="MTA/SAH_deaminase"/>
</dbReference>
<dbReference type="InterPro" id="IPR032466">
    <property type="entry name" value="Metal_Hydrolase"/>
</dbReference>
<dbReference type="Pfam" id="PF01979">
    <property type="entry name" value="Amidohydro_1"/>
    <property type="match status" value="1"/>
</dbReference>
<keyword evidence="1" id="KW-0378">Hydrolase</keyword>
<accession>A0ABD1YT82</accession>
<proteinExistence type="predicted"/>
<sequence length="193" mass="21231">MHDGSAEIEWPVVLAAMRIPSQECMGRRIDSPWRSKGNRVCLFYAYPYGSLLAEYGSRADEVVNLEGHWILPGLINTHVHTSQQLGRGIADDVDLLTWLDERIWPYESNMSEEDSYISTLLCGIELIHSGVTCFAEAGGQHVSAMAKAVEELGIRACLARSTMDTGEGLPAVCAQETTDTCIKVDSRGPLYPV</sequence>
<dbReference type="Proteomes" id="UP001605036">
    <property type="component" value="Unassembled WGS sequence"/>
</dbReference>
<protein>
    <recommendedName>
        <fullName evidence="2">Amidohydrolase-related domain-containing protein</fullName>
    </recommendedName>
</protein>
<dbReference type="PANTHER" id="PTHR43794">
    <property type="entry name" value="AMINOHYDROLASE SSNA-RELATED"/>
    <property type="match status" value="1"/>
</dbReference>
<evidence type="ECO:0000259" key="2">
    <source>
        <dbReference type="Pfam" id="PF01979"/>
    </source>
</evidence>
<dbReference type="SUPFAM" id="SSF51556">
    <property type="entry name" value="Metallo-dependent hydrolases"/>
    <property type="match status" value="1"/>
</dbReference>
<organism evidence="3 4">
    <name type="scientific">Riccia fluitans</name>
    <dbReference type="NCBI Taxonomy" id="41844"/>
    <lineage>
        <taxon>Eukaryota</taxon>
        <taxon>Viridiplantae</taxon>
        <taxon>Streptophyta</taxon>
        <taxon>Embryophyta</taxon>
        <taxon>Marchantiophyta</taxon>
        <taxon>Marchantiopsida</taxon>
        <taxon>Marchantiidae</taxon>
        <taxon>Marchantiales</taxon>
        <taxon>Ricciaceae</taxon>
        <taxon>Riccia</taxon>
    </lineage>
</organism>
<dbReference type="PANTHER" id="PTHR43794:SF11">
    <property type="entry name" value="AMIDOHYDROLASE-RELATED DOMAIN-CONTAINING PROTEIN"/>
    <property type="match status" value="1"/>
</dbReference>
<evidence type="ECO:0000256" key="1">
    <source>
        <dbReference type="ARBA" id="ARBA00022801"/>
    </source>
</evidence>
<gene>
    <name evidence="3" type="ORF">R1flu_004443</name>
</gene>
<dbReference type="InterPro" id="IPR006680">
    <property type="entry name" value="Amidohydro-rel"/>
</dbReference>
<dbReference type="InterPro" id="IPR011059">
    <property type="entry name" value="Metal-dep_hydrolase_composite"/>
</dbReference>